<keyword evidence="5 8" id="KW-1133">Transmembrane helix</keyword>
<proteinExistence type="inferred from homology"/>
<feature type="region of interest" description="Disordered" evidence="7">
    <location>
        <begin position="490"/>
        <end position="541"/>
    </location>
</feature>
<comment type="similarity">
    <text evidence="2">Belongs to the polysaccharide synthase family.</text>
</comment>
<feature type="transmembrane region" description="Helical" evidence="8">
    <location>
        <begin position="390"/>
        <end position="408"/>
    </location>
</feature>
<reference evidence="9 10" key="1">
    <citation type="submission" date="2018-06" db="EMBL/GenBank/DDBJ databases">
        <title>Draft genome sequence of Modestobacter versicolor CP153-2.</title>
        <authorList>
            <person name="Gundlapally S.R."/>
        </authorList>
    </citation>
    <scope>NUCLEOTIDE SEQUENCE [LARGE SCALE GENOMIC DNA]</scope>
    <source>
        <strain evidence="9 10">CP153-2</strain>
    </source>
</reference>
<feature type="transmembrane region" description="Helical" evidence="8">
    <location>
        <begin position="333"/>
        <end position="355"/>
    </location>
</feature>
<evidence type="ECO:0000256" key="8">
    <source>
        <dbReference type="SAM" id="Phobius"/>
    </source>
</evidence>
<dbReference type="InterPro" id="IPR050833">
    <property type="entry name" value="Poly_Biosynth_Transport"/>
</dbReference>
<evidence type="ECO:0000256" key="5">
    <source>
        <dbReference type="ARBA" id="ARBA00022989"/>
    </source>
</evidence>
<evidence type="ECO:0000256" key="4">
    <source>
        <dbReference type="ARBA" id="ARBA00022692"/>
    </source>
</evidence>
<dbReference type="Pfam" id="PF13440">
    <property type="entry name" value="Polysacc_synt_3"/>
    <property type="match status" value="1"/>
</dbReference>
<gene>
    <name evidence="9" type="ORF">DMO24_02835</name>
</gene>
<dbReference type="Proteomes" id="UP000247602">
    <property type="component" value="Unassembled WGS sequence"/>
</dbReference>
<feature type="transmembrane region" description="Helical" evidence="8">
    <location>
        <begin position="50"/>
        <end position="69"/>
    </location>
</feature>
<feature type="transmembrane region" description="Helical" evidence="8">
    <location>
        <begin position="90"/>
        <end position="114"/>
    </location>
</feature>
<comment type="subcellular location">
    <subcellularLocation>
        <location evidence="1">Cell membrane</location>
        <topology evidence="1">Multi-pass membrane protein</topology>
    </subcellularLocation>
</comment>
<keyword evidence="6 8" id="KW-0472">Membrane</keyword>
<keyword evidence="10" id="KW-1185">Reference proteome</keyword>
<evidence type="ECO:0000313" key="9">
    <source>
        <dbReference type="EMBL" id="PZA22892.1"/>
    </source>
</evidence>
<feature type="transmembrane region" description="Helical" evidence="8">
    <location>
        <begin position="451"/>
        <end position="474"/>
    </location>
</feature>
<feature type="transmembrane region" description="Helical" evidence="8">
    <location>
        <begin position="21"/>
        <end position="44"/>
    </location>
</feature>
<feature type="transmembrane region" description="Helical" evidence="8">
    <location>
        <begin position="289"/>
        <end position="313"/>
    </location>
</feature>
<evidence type="ECO:0000313" key="10">
    <source>
        <dbReference type="Proteomes" id="UP000247602"/>
    </source>
</evidence>
<dbReference type="PANTHER" id="PTHR30250:SF10">
    <property type="entry name" value="LIPOPOLYSACCHARIDE BIOSYNTHESIS PROTEIN WZXC"/>
    <property type="match status" value="1"/>
</dbReference>
<keyword evidence="4 8" id="KW-0812">Transmembrane</keyword>
<dbReference type="EMBL" id="QKNV01000017">
    <property type="protein sequence ID" value="PZA22892.1"/>
    <property type="molecule type" value="Genomic_DNA"/>
</dbReference>
<dbReference type="AlphaFoldDB" id="A0A323VDF4"/>
<evidence type="ECO:0000256" key="3">
    <source>
        <dbReference type="ARBA" id="ARBA00022475"/>
    </source>
</evidence>
<protein>
    <submittedName>
        <fullName evidence="9">Lipopolysaccharide biosynthesis protein</fullName>
    </submittedName>
</protein>
<evidence type="ECO:0000256" key="2">
    <source>
        <dbReference type="ARBA" id="ARBA00007430"/>
    </source>
</evidence>
<evidence type="ECO:0000256" key="1">
    <source>
        <dbReference type="ARBA" id="ARBA00004651"/>
    </source>
</evidence>
<dbReference type="GO" id="GO:0005886">
    <property type="term" value="C:plasma membrane"/>
    <property type="evidence" value="ECO:0007669"/>
    <property type="project" value="UniProtKB-SubCell"/>
</dbReference>
<dbReference type="CDD" id="cd13127">
    <property type="entry name" value="MATE_tuaB_like"/>
    <property type="match status" value="1"/>
</dbReference>
<dbReference type="PANTHER" id="PTHR30250">
    <property type="entry name" value="PST FAMILY PREDICTED COLANIC ACID TRANSPORTER"/>
    <property type="match status" value="1"/>
</dbReference>
<feature type="transmembrane region" description="Helical" evidence="8">
    <location>
        <begin position="120"/>
        <end position="137"/>
    </location>
</feature>
<feature type="transmembrane region" description="Helical" evidence="8">
    <location>
        <begin position="158"/>
        <end position="180"/>
    </location>
</feature>
<feature type="transmembrane region" description="Helical" evidence="8">
    <location>
        <begin position="420"/>
        <end position="439"/>
    </location>
</feature>
<organism evidence="9 10">
    <name type="scientific">Modestobacter versicolor</name>
    <dbReference type="NCBI Taxonomy" id="429133"/>
    <lineage>
        <taxon>Bacteria</taxon>
        <taxon>Bacillati</taxon>
        <taxon>Actinomycetota</taxon>
        <taxon>Actinomycetes</taxon>
        <taxon>Geodermatophilales</taxon>
        <taxon>Geodermatophilaceae</taxon>
        <taxon>Modestobacter</taxon>
    </lineage>
</organism>
<evidence type="ECO:0000256" key="6">
    <source>
        <dbReference type="ARBA" id="ARBA00023136"/>
    </source>
</evidence>
<keyword evidence="3" id="KW-1003">Cell membrane</keyword>
<comment type="caution">
    <text evidence="9">The sequence shown here is derived from an EMBL/GenBank/DDBJ whole genome shotgun (WGS) entry which is preliminary data.</text>
</comment>
<evidence type="ECO:0000256" key="7">
    <source>
        <dbReference type="SAM" id="MobiDB-lite"/>
    </source>
</evidence>
<name>A0A323VDF4_9ACTN</name>
<accession>A0A323VDF4</accession>
<feature type="transmembrane region" description="Helical" evidence="8">
    <location>
        <begin position="364"/>
        <end position="384"/>
    </location>
</feature>
<sequence>MSGAPVSGGRGLAGSASRGAVVTLVGQAVRVVVQLAGIVVLARLLSPEDYGLVAIVAAIIGFGEIFRDFGLSSAAIQARVLTDGQRDNLFWLNTGIGGVLAVLVCAAAPLLAAAFDDDRLVPLAMALSATFLLNGISTQYRAMHARHLRFGRLALSEITGQLAGVALGITAAALGAGYWALVVLQLGQLVVTQVLLVATNRWLPGRPRRDESIRPFVGYGAQLIGAQLLNHLASNVDTLTIGARFGAVPAGLYNRAFQLVMMPLLQVQMPSTRVALPVLSRLQDQRERFADFLLFGQVVLLSLIGTVFGVLVAQAPDVVHLALGPQWPEVVPLLRILLVAGFFQAAGYATYWVFLAKGLTRTQFVYALVTRPVVAAMVVAGSVWGLRGVAVAYAAGAALSWPTALLWIRRASDAPVGRMFGNGLRALVVFGTASAVSWLSTRELPADAHVLRLLVGALVLVAVAGLLVLLWPAYRRDARRMWSLREHLGRRRGRHGRPARGEARGRHAAGAAPTSTREAGGPLASAGAVAGSGRPDREAGA</sequence>